<dbReference type="PANTHER" id="PTHR33991">
    <property type="entry name" value="DNA REPAIR PROTEIN RECO"/>
    <property type="match status" value="1"/>
</dbReference>
<dbReference type="Gene3D" id="2.40.50.140">
    <property type="entry name" value="Nucleic acid-binding proteins"/>
    <property type="match status" value="1"/>
</dbReference>
<evidence type="ECO:0000256" key="2">
    <source>
        <dbReference type="ARBA" id="ARBA00021310"/>
    </source>
</evidence>
<dbReference type="InterPro" id="IPR037278">
    <property type="entry name" value="ARFGAP/RecO"/>
</dbReference>
<dbReference type="Pfam" id="PF11967">
    <property type="entry name" value="RecO_N"/>
    <property type="match status" value="1"/>
</dbReference>
<dbReference type="Gene3D" id="6.20.220.20">
    <property type="entry name" value="Recombination protein O, zinc-binding domain"/>
    <property type="match status" value="1"/>
</dbReference>
<evidence type="ECO:0000313" key="8">
    <source>
        <dbReference type="EMBL" id="CAB4782469.1"/>
    </source>
</evidence>
<protein>
    <recommendedName>
        <fullName evidence="2">DNA repair protein RecO</fullName>
    </recommendedName>
    <alternativeName>
        <fullName evidence="6">Recombination protein O</fullName>
    </alternativeName>
</protein>
<reference evidence="8" key="1">
    <citation type="submission" date="2020-05" db="EMBL/GenBank/DDBJ databases">
        <authorList>
            <person name="Chiriac C."/>
            <person name="Salcher M."/>
            <person name="Ghai R."/>
            <person name="Kavagutti S V."/>
        </authorList>
    </citation>
    <scope>NUCLEOTIDE SEQUENCE</scope>
</reference>
<dbReference type="InterPro" id="IPR003717">
    <property type="entry name" value="RecO"/>
</dbReference>
<dbReference type="InterPro" id="IPR042242">
    <property type="entry name" value="RecO_C"/>
</dbReference>
<dbReference type="InterPro" id="IPR022572">
    <property type="entry name" value="DNA_rep/recomb_RecO_N"/>
</dbReference>
<evidence type="ECO:0000256" key="6">
    <source>
        <dbReference type="ARBA" id="ARBA00033409"/>
    </source>
</evidence>
<gene>
    <name evidence="8" type="ORF">UFOPK2958_00632</name>
</gene>
<sequence length="248" mass="26909">MNTIRDEAIVLRTYKSGESDRVVVLWTKSHGKLRGIAKGVRKTTSKLGSGLEVMAHVDILLAESKGELYQVRQVQHVNRFSTVRQDFDRLSAGLALVEVVDAVPTDNVPDEEIFTMLARALLSLDNEEFAPFLVPSAFFFKMLALDGSMPQLAECVSCGAGDPLVSFNAEVGGLLCAACRSGRPVSRDAVVLLRRLLQGDLAGVLREGTTPGTSEVVGLASEAIEQHFGKRLKVARSLNQMLPPEGFQ</sequence>
<dbReference type="NCBIfam" id="TIGR00613">
    <property type="entry name" value="reco"/>
    <property type="match status" value="1"/>
</dbReference>
<name>A0A6J6WEH1_9ZZZZ</name>
<keyword evidence="3" id="KW-0227">DNA damage</keyword>
<dbReference type="GO" id="GO:0043590">
    <property type="term" value="C:bacterial nucleoid"/>
    <property type="evidence" value="ECO:0007669"/>
    <property type="project" value="TreeGrafter"/>
</dbReference>
<dbReference type="AlphaFoldDB" id="A0A6J6WEH1"/>
<dbReference type="EMBL" id="CAFAAB010000058">
    <property type="protein sequence ID" value="CAB4782469.1"/>
    <property type="molecule type" value="Genomic_DNA"/>
</dbReference>
<evidence type="ECO:0000256" key="5">
    <source>
        <dbReference type="ARBA" id="ARBA00023204"/>
    </source>
</evidence>
<comment type="similarity">
    <text evidence="1">Belongs to the RecO family.</text>
</comment>
<dbReference type="Gene3D" id="1.20.1440.120">
    <property type="entry name" value="Recombination protein O, C-terminal domain"/>
    <property type="match status" value="1"/>
</dbReference>
<dbReference type="Pfam" id="PF02565">
    <property type="entry name" value="RecO_C"/>
    <property type="match status" value="1"/>
</dbReference>
<dbReference type="HAMAP" id="MF_00201">
    <property type="entry name" value="RecO"/>
    <property type="match status" value="1"/>
</dbReference>
<keyword evidence="4" id="KW-0233">DNA recombination</keyword>
<dbReference type="GO" id="GO:0006310">
    <property type="term" value="P:DNA recombination"/>
    <property type="evidence" value="ECO:0007669"/>
    <property type="project" value="UniProtKB-KW"/>
</dbReference>
<evidence type="ECO:0000256" key="1">
    <source>
        <dbReference type="ARBA" id="ARBA00007452"/>
    </source>
</evidence>
<proteinExistence type="inferred from homology"/>
<evidence type="ECO:0000256" key="4">
    <source>
        <dbReference type="ARBA" id="ARBA00023172"/>
    </source>
</evidence>
<dbReference type="InterPro" id="IPR012340">
    <property type="entry name" value="NA-bd_OB-fold"/>
</dbReference>
<feature type="domain" description="DNA replication/recombination mediator RecO N-terminal" evidence="7">
    <location>
        <begin position="1"/>
        <end position="78"/>
    </location>
</feature>
<organism evidence="8">
    <name type="scientific">freshwater metagenome</name>
    <dbReference type="NCBI Taxonomy" id="449393"/>
    <lineage>
        <taxon>unclassified sequences</taxon>
        <taxon>metagenomes</taxon>
        <taxon>ecological metagenomes</taxon>
    </lineage>
</organism>
<dbReference type="SUPFAM" id="SSF50249">
    <property type="entry name" value="Nucleic acid-binding proteins"/>
    <property type="match status" value="1"/>
</dbReference>
<dbReference type="PANTHER" id="PTHR33991:SF1">
    <property type="entry name" value="DNA REPAIR PROTEIN RECO"/>
    <property type="match status" value="1"/>
</dbReference>
<keyword evidence="5" id="KW-0234">DNA repair</keyword>
<accession>A0A6J6WEH1</accession>
<evidence type="ECO:0000256" key="3">
    <source>
        <dbReference type="ARBA" id="ARBA00022763"/>
    </source>
</evidence>
<dbReference type="GO" id="GO:0006302">
    <property type="term" value="P:double-strand break repair"/>
    <property type="evidence" value="ECO:0007669"/>
    <property type="project" value="TreeGrafter"/>
</dbReference>
<evidence type="ECO:0000259" key="7">
    <source>
        <dbReference type="Pfam" id="PF11967"/>
    </source>
</evidence>
<dbReference type="SUPFAM" id="SSF57863">
    <property type="entry name" value="ArfGap/RecO-like zinc finger"/>
    <property type="match status" value="1"/>
</dbReference>